<evidence type="ECO:0000313" key="2">
    <source>
        <dbReference type="Proteomes" id="UP001064048"/>
    </source>
</evidence>
<protein>
    <submittedName>
        <fullName evidence="1">Uncharacterized protein</fullName>
    </submittedName>
</protein>
<name>A0ACC0JPW7_CHOFU</name>
<gene>
    <name evidence="1" type="ORF">MSG28_005120</name>
</gene>
<proteinExistence type="predicted"/>
<comment type="caution">
    <text evidence="1">The sequence shown here is derived from an EMBL/GenBank/DDBJ whole genome shotgun (WGS) entry which is preliminary data.</text>
</comment>
<keyword evidence="2" id="KW-1185">Reference proteome</keyword>
<evidence type="ECO:0000313" key="1">
    <source>
        <dbReference type="EMBL" id="KAI8426185.1"/>
    </source>
</evidence>
<dbReference type="EMBL" id="CM046108">
    <property type="protein sequence ID" value="KAI8426185.1"/>
    <property type="molecule type" value="Genomic_DNA"/>
</dbReference>
<reference evidence="1 2" key="1">
    <citation type="journal article" date="2022" name="Genome Biol. Evol.">
        <title>The Spruce Budworm Genome: Reconstructing the Evolutionary History of Antifreeze Proteins.</title>
        <authorList>
            <person name="Beliveau C."/>
            <person name="Gagne P."/>
            <person name="Picq S."/>
            <person name="Vernygora O."/>
            <person name="Keeling C.I."/>
            <person name="Pinkney K."/>
            <person name="Doucet D."/>
            <person name="Wen F."/>
            <person name="Johnston J.S."/>
            <person name="Maaroufi H."/>
            <person name="Boyle B."/>
            <person name="Laroche J."/>
            <person name="Dewar K."/>
            <person name="Juretic N."/>
            <person name="Blackburn G."/>
            <person name="Nisole A."/>
            <person name="Brunet B."/>
            <person name="Brandao M."/>
            <person name="Lumley L."/>
            <person name="Duan J."/>
            <person name="Quan G."/>
            <person name="Lucarotti C.J."/>
            <person name="Roe A.D."/>
            <person name="Sperling F.A.H."/>
            <person name="Levesque R.C."/>
            <person name="Cusson M."/>
        </authorList>
    </citation>
    <scope>NUCLEOTIDE SEQUENCE [LARGE SCALE GENOMIC DNA]</scope>
    <source>
        <strain evidence="1">Glfc:IPQL:Cfum</strain>
    </source>
</reference>
<dbReference type="Proteomes" id="UP001064048">
    <property type="component" value="Chromosome 8"/>
</dbReference>
<sequence length="529" mass="59478">MKIAVEGCAHGELEKIYECIETLQEREEFRIDLLICCGDFQSVRNKDDLLSMAVPEKYQNICTFYKYYSGEKQAPVLTIFIGGNHEASNYLQELPYGGWVAPNIYYMGRAGVVKVGNLRIGGLSGIFKGRDYLQGLWECPPYNHNSMRSVYHVRSLDVFRLSQLKDKVHVMLSHDWPVGITDFGDKENLLRRKPFFREDIESNQLGSPPAMKLLKELKPEYWFAAHLHCQFSALVKHDDSETKFLALDKCLPKRRHLQILDLPEEYDGDKQLKYDEEWLAVLRNTNHLLSVKNVDSHLPGPGGNERFDFTPTSEEKETIIQLMGDMLIKADSFVKTAPVYVPNSPRGMPSDPIINTQTVELCEALCIDDPLQVLMARSGRTMKQPDVNTSDILAIPEPEVTSAPTPVKCSKMSLPAPVTPSDCDSEISHTNSLYSPDTPSETNSIVECSTPISEGKKTFKRRNQSLYTPGADESLETSSSLLDEESPRSSKLLFSLNLVNGVEPLSATMAELVMLCVCEASGNDLRRRP</sequence>
<organism evidence="1 2">
    <name type="scientific">Choristoneura fumiferana</name>
    <name type="common">Spruce budworm moth</name>
    <name type="synonym">Archips fumiferana</name>
    <dbReference type="NCBI Taxonomy" id="7141"/>
    <lineage>
        <taxon>Eukaryota</taxon>
        <taxon>Metazoa</taxon>
        <taxon>Ecdysozoa</taxon>
        <taxon>Arthropoda</taxon>
        <taxon>Hexapoda</taxon>
        <taxon>Insecta</taxon>
        <taxon>Pterygota</taxon>
        <taxon>Neoptera</taxon>
        <taxon>Endopterygota</taxon>
        <taxon>Lepidoptera</taxon>
        <taxon>Glossata</taxon>
        <taxon>Ditrysia</taxon>
        <taxon>Tortricoidea</taxon>
        <taxon>Tortricidae</taxon>
        <taxon>Tortricinae</taxon>
        <taxon>Choristoneura</taxon>
    </lineage>
</organism>
<accession>A0ACC0JPW7</accession>